<dbReference type="EMBL" id="JPYA02000002">
    <property type="protein sequence ID" value="MEB3751142.1"/>
    <property type="molecule type" value="Genomic_DNA"/>
</dbReference>
<keyword evidence="2 3" id="KW-0067">ATP-binding</keyword>
<dbReference type="SUPFAM" id="SSF52540">
    <property type="entry name" value="P-loop containing nucleoside triphosphate hydrolases"/>
    <property type="match status" value="2"/>
</dbReference>
<evidence type="ECO:0000313" key="5">
    <source>
        <dbReference type="EMBL" id="MEB3751142.1"/>
    </source>
</evidence>
<protein>
    <submittedName>
        <fullName evidence="5">ESX secretion system protein EccC</fullName>
    </submittedName>
</protein>
<dbReference type="Gene3D" id="3.40.50.300">
    <property type="entry name" value="P-loop containing nucleotide triphosphate hydrolases"/>
    <property type="match status" value="2"/>
</dbReference>
<accession>A0ABU6BH43</accession>
<reference evidence="5 6" key="1">
    <citation type="journal article" date="2014" name="Genome Announc.">
        <title>Draft Genome Sequence of Geobacillus icigianus Strain G1w1T Isolated from Hot Springs in the Valley of Geysers, Kamchatka (Russian Federation).</title>
        <authorList>
            <person name="Bryanskaya A.V."/>
            <person name="Rozanov A.S."/>
            <person name="Logacheva M.D."/>
            <person name="Kotenko A.V."/>
            <person name="Peltek S.E."/>
        </authorList>
    </citation>
    <scope>NUCLEOTIDE SEQUENCE [LARGE SCALE GENOMIC DNA]</scope>
    <source>
        <strain evidence="5 6">G1w1</strain>
    </source>
</reference>
<dbReference type="PROSITE" id="PS50901">
    <property type="entry name" value="FTSK"/>
    <property type="match status" value="1"/>
</dbReference>
<evidence type="ECO:0000256" key="1">
    <source>
        <dbReference type="ARBA" id="ARBA00022741"/>
    </source>
</evidence>
<evidence type="ECO:0000256" key="2">
    <source>
        <dbReference type="ARBA" id="ARBA00022840"/>
    </source>
</evidence>
<dbReference type="Proteomes" id="UP000029267">
    <property type="component" value="Unassembled WGS sequence"/>
</dbReference>
<gene>
    <name evidence="5" type="ORF">EP10_001983</name>
</gene>
<dbReference type="InterPro" id="IPR002543">
    <property type="entry name" value="FtsK_dom"/>
</dbReference>
<dbReference type="InterPro" id="IPR050206">
    <property type="entry name" value="FtsK/SpoIIIE/SftA"/>
</dbReference>
<feature type="binding site" evidence="3">
    <location>
        <begin position="160"/>
        <end position="167"/>
    </location>
    <ligand>
        <name>ATP</name>
        <dbReference type="ChEBI" id="CHEBI:30616"/>
    </ligand>
</feature>
<evidence type="ECO:0000259" key="4">
    <source>
        <dbReference type="PROSITE" id="PS50901"/>
    </source>
</evidence>
<keyword evidence="6" id="KW-1185">Reference proteome</keyword>
<evidence type="ECO:0000313" key="6">
    <source>
        <dbReference type="Proteomes" id="UP000029267"/>
    </source>
</evidence>
<dbReference type="Pfam" id="PF01580">
    <property type="entry name" value="FtsK_SpoIIIE"/>
    <property type="match status" value="1"/>
</dbReference>
<keyword evidence="1 3" id="KW-0547">Nucleotide-binding</keyword>
<comment type="caution">
    <text evidence="5">The sequence shown here is derived from an EMBL/GenBank/DDBJ whole genome shotgun (WGS) entry which is preliminary data.</text>
</comment>
<proteinExistence type="predicted"/>
<name>A0ABU6BH43_9BACL</name>
<sequence length="638" mass="71794">MMWLNSYEILKNGDAAAITVPGRAYLQVGNNEVYELFQSAWSGAPYAEEGVEAEDEIHIVTDLGLVPVSNVAADRKRSRQKPKTEIEMVVEQIIETQKQFNIEKLPSPWLPPLAPRLARPASVTAEAAAFPIGLKDEPELQSQSDYLYQWIEDGNIGIFGSAGYGKSTTAMTLLLSFAAAYSPAQLHYYIFDFGNSALLPLRQLPHTADYFRLDDEKKMEKFIKFMKEEMERRKQRFMEKEVSSIKLYNALSEEKLPVIIVALDNFDVVKEEMPDFETQLIQYARDGQSLGIFVILTATRVNGIRPPLTNNLKTKIVHYFIDSSEKFSLIGRTPYEVEPIPGRALVKKEHAALTQMYLPADGEDDIEVLENVKREIERLKEAYQHIPKPEPIPMLPPRLPFAVFTNTYVKNQASGLIHIGLDEQTVRPVAINIRTDPHCLIVGQSRKGKTNVVKVILEALLVQEPESIGLLDGIDRGLAAYANRDGVTYMEAKEKLTQWLNEANAVLQKRESAYIKAVNEGRTAAHAWPPIALIADSLLRLQQETDSIMQSRIANMMKQYSHLGFHVFVAGNAGEFVKGFDALTGELKQIRQAILVTKKSEQSLFALPFTRNEQEIEPGFGYFVVGGKDQKIQIPKVE</sequence>
<evidence type="ECO:0000256" key="3">
    <source>
        <dbReference type="PROSITE-ProRule" id="PRU00289"/>
    </source>
</evidence>
<dbReference type="PANTHER" id="PTHR22683">
    <property type="entry name" value="SPORULATION PROTEIN RELATED"/>
    <property type="match status" value="1"/>
</dbReference>
<dbReference type="InterPro" id="IPR027417">
    <property type="entry name" value="P-loop_NTPase"/>
</dbReference>
<dbReference type="PANTHER" id="PTHR22683:SF1">
    <property type="entry name" value="TYPE VII SECRETION SYSTEM PROTEIN ESSC"/>
    <property type="match status" value="1"/>
</dbReference>
<organism evidence="5 6">
    <name type="scientific">Geobacillus icigianus</name>
    <dbReference type="NCBI Taxonomy" id="1430331"/>
    <lineage>
        <taxon>Bacteria</taxon>
        <taxon>Bacillati</taxon>
        <taxon>Bacillota</taxon>
        <taxon>Bacilli</taxon>
        <taxon>Bacillales</taxon>
        <taxon>Anoxybacillaceae</taxon>
        <taxon>Geobacillus</taxon>
    </lineage>
</organism>
<feature type="domain" description="FtsK" evidence="4">
    <location>
        <begin position="143"/>
        <end position="327"/>
    </location>
</feature>